<feature type="repeat" description="PPR" evidence="3">
    <location>
        <begin position="176"/>
        <end position="206"/>
    </location>
</feature>
<dbReference type="Pfam" id="PF01535">
    <property type="entry name" value="PPR"/>
    <property type="match status" value="4"/>
</dbReference>
<dbReference type="InterPro" id="IPR046960">
    <property type="entry name" value="PPR_At4g14850-like_plant"/>
</dbReference>
<dbReference type="InterPro" id="IPR046848">
    <property type="entry name" value="E_motif"/>
</dbReference>
<evidence type="ECO:0000313" key="5">
    <source>
        <dbReference type="Proteomes" id="UP001327560"/>
    </source>
</evidence>
<dbReference type="GO" id="GO:0009451">
    <property type="term" value="P:RNA modification"/>
    <property type="evidence" value="ECO:0007669"/>
    <property type="project" value="InterPro"/>
</dbReference>
<dbReference type="FunFam" id="1.25.40.10:FF:000073">
    <property type="entry name" value="Pentatricopeptide repeat-containing protein chloroplastic"/>
    <property type="match status" value="1"/>
</dbReference>
<accession>A0AAQ3QF19</accession>
<feature type="repeat" description="PPR" evidence="3">
    <location>
        <begin position="647"/>
        <end position="681"/>
    </location>
</feature>
<protein>
    <recommendedName>
        <fullName evidence="6">Pentatricopeptide repeat-containing protein</fullName>
    </recommendedName>
</protein>
<dbReference type="AlphaFoldDB" id="A0AAQ3QF19"/>
<evidence type="ECO:0000313" key="4">
    <source>
        <dbReference type="EMBL" id="WOL08624.1"/>
    </source>
</evidence>
<dbReference type="EMBL" id="CP136894">
    <property type="protein sequence ID" value="WOL08624.1"/>
    <property type="molecule type" value="Genomic_DNA"/>
</dbReference>
<name>A0AAQ3QF19_9LILI</name>
<keyword evidence="1" id="KW-0677">Repeat</keyword>
<evidence type="ECO:0008006" key="6">
    <source>
        <dbReference type="Google" id="ProtNLM"/>
    </source>
</evidence>
<comment type="similarity">
    <text evidence="2">Belongs to the PPR family. PCMP-E subfamily.</text>
</comment>
<evidence type="ECO:0000256" key="1">
    <source>
        <dbReference type="ARBA" id="ARBA00022737"/>
    </source>
</evidence>
<dbReference type="FunFam" id="1.25.40.10:FF:000212">
    <property type="entry name" value="Pentatricopeptide repeat-containing protein At2g03380, mitochondrial"/>
    <property type="match status" value="1"/>
</dbReference>
<dbReference type="InterPro" id="IPR011990">
    <property type="entry name" value="TPR-like_helical_dom_sf"/>
</dbReference>
<gene>
    <name evidence="4" type="ORF">Cni_G17377</name>
</gene>
<evidence type="ECO:0000256" key="2">
    <source>
        <dbReference type="ARBA" id="ARBA00061659"/>
    </source>
</evidence>
<reference evidence="4 5" key="1">
    <citation type="submission" date="2023-10" db="EMBL/GenBank/DDBJ databases">
        <title>Chromosome-scale genome assembly provides insights into flower coloration mechanisms of Canna indica.</title>
        <authorList>
            <person name="Li C."/>
        </authorList>
    </citation>
    <scope>NUCLEOTIDE SEQUENCE [LARGE SCALE GENOMIC DNA]</scope>
    <source>
        <tissue evidence="4">Flower</tissue>
    </source>
</reference>
<proteinExistence type="inferred from homology"/>
<dbReference type="FunFam" id="1.25.40.10:FF:000344">
    <property type="entry name" value="Pentatricopeptide repeat-containing protein"/>
    <property type="match status" value="1"/>
</dbReference>
<dbReference type="Proteomes" id="UP001327560">
    <property type="component" value="Chromosome 5"/>
</dbReference>
<dbReference type="NCBIfam" id="TIGR00756">
    <property type="entry name" value="PPR"/>
    <property type="match status" value="6"/>
</dbReference>
<feature type="repeat" description="PPR" evidence="3">
    <location>
        <begin position="510"/>
        <end position="544"/>
    </location>
</feature>
<evidence type="ECO:0000256" key="3">
    <source>
        <dbReference type="PROSITE-ProRule" id="PRU00708"/>
    </source>
</evidence>
<dbReference type="PANTHER" id="PTHR47926:SF363">
    <property type="entry name" value="PENTATRICOPEPTIDE REPEAT-CONTAINING PROTEIN"/>
    <property type="match status" value="1"/>
</dbReference>
<dbReference type="FunFam" id="1.25.40.10:FF:000309">
    <property type="entry name" value="Pentatricopeptide repeat-containing protein, chloroplastic"/>
    <property type="match status" value="1"/>
</dbReference>
<sequence>MKSFCVLRSHKSPPHAKTLHPIHAILPVSPAYQCRRSLSNQSISRTPFLPLLSSCADILTLRKIHTLIVVRGFNLHLPCQTKLFSCYGSLGDVESARMVFDRIPDPDLYSWKVMLRWYILNEKYIDGIRCYSQMRCHFCEHDNTIFSLMLKACCKLLDLNEGKKLHGHITMVGSPDCFVLNSLIDMYAKCGDMDSCKRLFDGIQDRNVVSWTSVISGYAQNGCGTEALQVFNQMQRANIEVNEYTVGSLLSACSMLDALHQGKWVHGCLIKRGLRINPFVGSALLDMYVKCGEVTDARFVFHELKDVDVISWTAMIVGYAQRSCPLEALKLFLDRKWVVLSPNSVTIASILSASAQLRDLKLGSSIHALGLKLGVSDCSAVMNALVDMYAKCSMHAEANYLFERVHQKDVVTWNAMVAGYSQNDQCLEALSLFNKMRLDGCSPDATTVVCVLSSCTFLGDLLIGSSFHAYAIKFGFLSNIYVGTALLNFYNKYGDVVLANKVFDEMRNRNTVTWCAMMSGYGMQGDSAGSMDLFEKMMKENLQPNDVTFTSILSTCSHTGMVDQGHEYFNRMSKHYNITPSMKHYACMVDMLARAGKLEEALEFTDKMPMQAGISVWGALLHGCRMHSRIELGEVVMGRMRALLPDTSDYYVLMSNLYASDGRWDEALNVRKQMKERGLVKMPGCSSLEIDNQFNYVGIKC</sequence>
<dbReference type="Gene3D" id="1.25.40.10">
    <property type="entry name" value="Tetratricopeptide repeat domain"/>
    <property type="match status" value="5"/>
</dbReference>
<dbReference type="InterPro" id="IPR002885">
    <property type="entry name" value="PPR_rpt"/>
</dbReference>
<organism evidence="4 5">
    <name type="scientific">Canna indica</name>
    <name type="common">Indian-shot</name>
    <dbReference type="NCBI Taxonomy" id="4628"/>
    <lineage>
        <taxon>Eukaryota</taxon>
        <taxon>Viridiplantae</taxon>
        <taxon>Streptophyta</taxon>
        <taxon>Embryophyta</taxon>
        <taxon>Tracheophyta</taxon>
        <taxon>Spermatophyta</taxon>
        <taxon>Magnoliopsida</taxon>
        <taxon>Liliopsida</taxon>
        <taxon>Zingiberales</taxon>
        <taxon>Cannaceae</taxon>
        <taxon>Canna</taxon>
    </lineage>
</organism>
<feature type="repeat" description="PPR" evidence="3">
    <location>
        <begin position="207"/>
        <end position="241"/>
    </location>
</feature>
<dbReference type="GO" id="GO:0003723">
    <property type="term" value="F:RNA binding"/>
    <property type="evidence" value="ECO:0007669"/>
    <property type="project" value="InterPro"/>
</dbReference>
<dbReference type="PANTHER" id="PTHR47926">
    <property type="entry name" value="PENTATRICOPEPTIDE REPEAT-CONTAINING PROTEIN"/>
    <property type="match status" value="1"/>
</dbReference>
<dbReference type="Pfam" id="PF13041">
    <property type="entry name" value="PPR_2"/>
    <property type="match status" value="3"/>
</dbReference>
<keyword evidence="5" id="KW-1185">Reference proteome</keyword>
<feature type="repeat" description="PPR" evidence="3">
    <location>
        <begin position="409"/>
        <end position="443"/>
    </location>
</feature>
<dbReference type="Pfam" id="PF20431">
    <property type="entry name" value="E_motif"/>
    <property type="match status" value="1"/>
</dbReference>
<dbReference type="PROSITE" id="PS51375">
    <property type="entry name" value="PPR"/>
    <property type="match status" value="5"/>
</dbReference>